<protein>
    <recommendedName>
        <fullName evidence="4 9">Protein-L-isoaspartate O-methyltransferase</fullName>
        <ecNumber evidence="3 9">2.1.1.77</ecNumber>
    </recommendedName>
</protein>
<dbReference type="PROSITE" id="PS01279">
    <property type="entry name" value="PCMT"/>
    <property type="match status" value="1"/>
</dbReference>
<dbReference type="CDD" id="cd02440">
    <property type="entry name" value="AdoMet_MTases"/>
    <property type="match status" value="1"/>
</dbReference>
<evidence type="ECO:0000313" key="10">
    <source>
        <dbReference type="EMBL" id="PIQ88475.1"/>
    </source>
</evidence>
<dbReference type="Gene3D" id="3.40.50.150">
    <property type="entry name" value="Vaccinia Virus protein VP39"/>
    <property type="match status" value="1"/>
</dbReference>
<dbReference type="InterPro" id="IPR000682">
    <property type="entry name" value="PCMT"/>
</dbReference>
<dbReference type="GO" id="GO:0032259">
    <property type="term" value="P:methylation"/>
    <property type="evidence" value="ECO:0007669"/>
    <property type="project" value="UniProtKB-KW"/>
</dbReference>
<evidence type="ECO:0000256" key="6">
    <source>
        <dbReference type="ARBA" id="ARBA00022603"/>
    </source>
</evidence>
<keyword evidence="7 10" id="KW-0808">Transferase</keyword>
<dbReference type="AlphaFoldDB" id="A0A2H0LYA9"/>
<dbReference type="EC" id="2.1.1.77" evidence="3 9"/>
<dbReference type="Pfam" id="PF01135">
    <property type="entry name" value="PCMT"/>
    <property type="match status" value="1"/>
</dbReference>
<dbReference type="GO" id="GO:0004719">
    <property type="term" value="F:protein-L-isoaspartate (D-aspartate) O-methyltransferase activity"/>
    <property type="evidence" value="ECO:0007669"/>
    <property type="project" value="UniProtKB-UniRule"/>
</dbReference>
<evidence type="ECO:0000256" key="9">
    <source>
        <dbReference type="NCBIfam" id="TIGR00080"/>
    </source>
</evidence>
<dbReference type="InterPro" id="IPR029063">
    <property type="entry name" value="SAM-dependent_MTases_sf"/>
</dbReference>
<dbReference type="SUPFAM" id="SSF53335">
    <property type="entry name" value="S-adenosyl-L-methionine-dependent methyltransferases"/>
    <property type="match status" value="1"/>
</dbReference>
<name>A0A2H0LYA9_9BACT</name>
<evidence type="ECO:0000256" key="7">
    <source>
        <dbReference type="ARBA" id="ARBA00022679"/>
    </source>
</evidence>
<proteinExistence type="inferred from homology"/>
<keyword evidence="6 10" id="KW-0489">Methyltransferase</keyword>
<dbReference type="GO" id="GO:0030091">
    <property type="term" value="P:protein repair"/>
    <property type="evidence" value="ECO:0007669"/>
    <property type="project" value="UniProtKB-UniRule"/>
</dbReference>
<sequence>MKIHLLLLNFSIVFSLIFFVTDARAEVIPGKEEIINLLVSDYAITDERVLEAVGKVDRAKFVPDEFRDRAYDDERLPIGSGKGQRITLVPVVAQTLELLKLRGSEKILEIGTGSGYQTAVIAGMVKEVYTIEIDEALAKKAQGIFNELGYKNIKLICGDGFMGWEEFAPYDIILVGAFLRDDIPPALLRQLSEGGRIVIPMIVAEPEKIGLMIKKKINGKIVEEWVGYNGRGYK</sequence>
<reference evidence="10 11" key="1">
    <citation type="submission" date="2017-09" db="EMBL/GenBank/DDBJ databases">
        <title>Depth-based differentiation of microbial function through sediment-hosted aquifers and enrichment of novel symbionts in the deep terrestrial subsurface.</title>
        <authorList>
            <person name="Probst A.J."/>
            <person name="Ladd B."/>
            <person name="Jarett J.K."/>
            <person name="Geller-Mcgrath D.E."/>
            <person name="Sieber C.M."/>
            <person name="Emerson J.B."/>
            <person name="Anantharaman K."/>
            <person name="Thomas B.C."/>
            <person name="Malmstrom R."/>
            <person name="Stieglmeier M."/>
            <person name="Klingl A."/>
            <person name="Woyke T."/>
            <person name="Ryan C.M."/>
            <person name="Banfield J.F."/>
        </authorList>
    </citation>
    <scope>NUCLEOTIDE SEQUENCE [LARGE SCALE GENOMIC DNA]</scope>
    <source>
        <strain evidence="10">CG11_big_fil_rev_8_21_14_0_20_42_13</strain>
    </source>
</reference>
<keyword evidence="8" id="KW-0949">S-adenosyl-L-methionine</keyword>
<dbReference type="GO" id="GO:0005737">
    <property type="term" value="C:cytoplasm"/>
    <property type="evidence" value="ECO:0007669"/>
    <property type="project" value="UniProtKB-SubCell"/>
</dbReference>
<organism evidence="10 11">
    <name type="scientific">Candidatus Ghiorseimicrobium undicola</name>
    <dbReference type="NCBI Taxonomy" id="1974746"/>
    <lineage>
        <taxon>Bacteria</taxon>
        <taxon>Pseudomonadati</taxon>
        <taxon>Candidatus Omnitrophota</taxon>
        <taxon>Candidatus Ghiorseimicrobium</taxon>
    </lineage>
</organism>
<comment type="subcellular location">
    <subcellularLocation>
        <location evidence="1">Cytoplasm</location>
    </subcellularLocation>
</comment>
<comment type="caution">
    <text evidence="10">The sequence shown here is derived from an EMBL/GenBank/DDBJ whole genome shotgun (WGS) entry which is preliminary data.</text>
</comment>
<dbReference type="PANTHER" id="PTHR11579">
    <property type="entry name" value="PROTEIN-L-ISOASPARTATE O-METHYLTRANSFERASE"/>
    <property type="match status" value="1"/>
</dbReference>
<evidence type="ECO:0000256" key="8">
    <source>
        <dbReference type="ARBA" id="ARBA00022691"/>
    </source>
</evidence>
<evidence type="ECO:0000256" key="5">
    <source>
        <dbReference type="ARBA" id="ARBA00022490"/>
    </source>
</evidence>
<evidence type="ECO:0000256" key="2">
    <source>
        <dbReference type="ARBA" id="ARBA00005369"/>
    </source>
</evidence>
<keyword evidence="5" id="KW-0963">Cytoplasm</keyword>
<dbReference type="Proteomes" id="UP000229641">
    <property type="component" value="Unassembled WGS sequence"/>
</dbReference>
<dbReference type="PANTHER" id="PTHR11579:SF0">
    <property type="entry name" value="PROTEIN-L-ISOASPARTATE(D-ASPARTATE) O-METHYLTRANSFERASE"/>
    <property type="match status" value="1"/>
</dbReference>
<gene>
    <name evidence="10" type="primary">pcm</name>
    <name evidence="10" type="ORF">COV72_08060</name>
</gene>
<evidence type="ECO:0000256" key="3">
    <source>
        <dbReference type="ARBA" id="ARBA00011890"/>
    </source>
</evidence>
<dbReference type="EMBL" id="PCWA01000101">
    <property type="protein sequence ID" value="PIQ88475.1"/>
    <property type="molecule type" value="Genomic_DNA"/>
</dbReference>
<comment type="similarity">
    <text evidence="2">Belongs to the methyltransferase superfamily. L-isoaspartyl/D-aspartyl protein methyltransferase family.</text>
</comment>
<accession>A0A2H0LYA9</accession>
<evidence type="ECO:0000256" key="4">
    <source>
        <dbReference type="ARBA" id="ARBA00013346"/>
    </source>
</evidence>
<evidence type="ECO:0000313" key="11">
    <source>
        <dbReference type="Proteomes" id="UP000229641"/>
    </source>
</evidence>
<evidence type="ECO:0000256" key="1">
    <source>
        <dbReference type="ARBA" id="ARBA00004496"/>
    </source>
</evidence>
<dbReference type="NCBIfam" id="TIGR00080">
    <property type="entry name" value="pimt"/>
    <property type="match status" value="1"/>
</dbReference>